<dbReference type="PANTHER" id="PTHR21327:SF18">
    <property type="entry name" value="3,4-DIHYDROXY-2-BUTANONE 4-PHOSPHATE SYNTHASE"/>
    <property type="match status" value="1"/>
</dbReference>
<reference evidence="13 14" key="1">
    <citation type="submission" date="2019-04" db="EMBL/GenBank/DDBJ databases">
        <title>Lewinella litorea sp. nov., isolated from a marine sand.</title>
        <authorList>
            <person name="Yoon J.-H."/>
        </authorList>
    </citation>
    <scope>NUCLEOTIDE SEQUENCE [LARGE SCALE GENOMIC DNA]</scope>
    <source>
        <strain evidence="13 14">HSMS-39</strain>
    </source>
</reference>
<feature type="binding site" evidence="11">
    <location>
        <position position="102"/>
    </location>
    <ligand>
        <name>Zn(2+)</name>
        <dbReference type="ChEBI" id="CHEBI:29105"/>
        <note>catalytic</note>
    </ligand>
</feature>
<keyword evidence="4 11" id="KW-0479">Metal-binding</keyword>
<dbReference type="Pfam" id="PF00925">
    <property type="entry name" value="GTP_cyclohydro2"/>
    <property type="match status" value="1"/>
</dbReference>
<keyword evidence="14" id="KW-1185">Reference proteome</keyword>
<dbReference type="GO" id="GO:0005525">
    <property type="term" value="F:GTP binding"/>
    <property type="evidence" value="ECO:0007669"/>
    <property type="project" value="UniProtKB-KW"/>
</dbReference>
<comment type="similarity">
    <text evidence="11">Belongs to the GTP cyclohydrolase II family.</text>
</comment>
<dbReference type="GO" id="GO:0008686">
    <property type="term" value="F:3,4-dihydroxy-2-butanone-4-phosphate synthase activity"/>
    <property type="evidence" value="ECO:0007669"/>
    <property type="project" value="TreeGrafter"/>
</dbReference>
<feature type="binding site" evidence="11">
    <location>
        <begin position="84"/>
        <end position="88"/>
    </location>
    <ligand>
        <name>GTP</name>
        <dbReference type="ChEBI" id="CHEBI:37565"/>
    </ligand>
</feature>
<feature type="active site" description="Nucleophile" evidence="11">
    <location>
        <position position="162"/>
    </location>
</feature>
<feature type="binding site" evidence="11">
    <location>
        <position position="188"/>
    </location>
    <ligand>
        <name>GTP</name>
        <dbReference type="ChEBI" id="CHEBI:37565"/>
    </ligand>
</feature>
<dbReference type="InterPro" id="IPR000926">
    <property type="entry name" value="RibA"/>
</dbReference>
<feature type="binding site" evidence="11">
    <location>
        <position position="100"/>
    </location>
    <ligand>
        <name>Zn(2+)</name>
        <dbReference type="ChEBI" id="CHEBI:29105"/>
        <note>catalytic</note>
    </ligand>
</feature>
<evidence type="ECO:0000256" key="10">
    <source>
        <dbReference type="ARBA" id="ARBA00049295"/>
    </source>
</evidence>
<accession>A0A4S4NKA9</accession>
<comment type="caution">
    <text evidence="13">The sequence shown here is derived from an EMBL/GenBank/DDBJ whole genome shotgun (WGS) entry which is preliminary data.</text>
</comment>
<comment type="similarity">
    <text evidence="2">In the N-terminal section; belongs to the DHBP synthase family.</text>
</comment>
<evidence type="ECO:0000256" key="7">
    <source>
        <dbReference type="ARBA" id="ARBA00022833"/>
    </source>
</evidence>
<dbReference type="Gene3D" id="3.40.50.10990">
    <property type="entry name" value="GTP cyclohydrolase II"/>
    <property type="match status" value="1"/>
</dbReference>
<dbReference type="HAMAP" id="MF_00179">
    <property type="entry name" value="RibA"/>
    <property type="match status" value="1"/>
</dbReference>
<dbReference type="OrthoDB" id="9793111at2"/>
<feature type="binding site" evidence="11">
    <location>
        <position position="105"/>
    </location>
    <ligand>
        <name>GTP</name>
        <dbReference type="ChEBI" id="CHEBI:37565"/>
    </ligand>
</feature>
<dbReference type="AlphaFoldDB" id="A0A4S4NKA9"/>
<evidence type="ECO:0000256" key="9">
    <source>
        <dbReference type="ARBA" id="ARBA00043932"/>
    </source>
</evidence>
<feature type="binding site" evidence="11">
    <location>
        <position position="148"/>
    </location>
    <ligand>
        <name>GTP</name>
        <dbReference type="ChEBI" id="CHEBI:37565"/>
    </ligand>
</feature>
<keyword evidence="8 11" id="KW-0342">GTP-binding</keyword>
<dbReference type="GO" id="GO:0003935">
    <property type="term" value="F:GTP cyclohydrolase II activity"/>
    <property type="evidence" value="ECO:0007669"/>
    <property type="project" value="UniProtKB-UniRule"/>
</dbReference>
<evidence type="ECO:0000313" key="14">
    <source>
        <dbReference type="Proteomes" id="UP000308528"/>
    </source>
</evidence>
<evidence type="ECO:0000256" key="4">
    <source>
        <dbReference type="ARBA" id="ARBA00022723"/>
    </source>
</evidence>
<dbReference type="PANTHER" id="PTHR21327">
    <property type="entry name" value="GTP CYCLOHYDROLASE II-RELATED"/>
    <property type="match status" value="1"/>
</dbReference>
<sequence>MQPPDLRSVTLARITPMPPMPQQGDPILLPPADLTDATRRAEALIPTPYGDFRMIAYAGEAEDYTPHLALVHPDMDPKGEVIVRLHSECITGDLFGSKRCDCGEQLDRALRMVSAGKGVVIYLRQEGRGIGIINKLKAYQLQDQGLDTIQANLHLGLEIDARHYGVAQGILQDLGINRIQLLTNNPLKVDSFGDGPIEVVRRLPIIVSPGEANRSYLRTKQLDMGHWLK</sequence>
<keyword evidence="6 11" id="KW-0378">Hydrolase</keyword>
<keyword evidence="7 11" id="KW-0862">Zinc</keyword>
<dbReference type="SUPFAM" id="SSF142695">
    <property type="entry name" value="RibA-like"/>
    <property type="match status" value="1"/>
</dbReference>
<comment type="catalytic activity">
    <reaction evidence="10 11">
        <text>GTP + 4 H2O = 2,5-diamino-6-hydroxy-4-(5-phosphoribosylamino)-pyrimidine + formate + 2 phosphate + 3 H(+)</text>
        <dbReference type="Rhea" id="RHEA:23704"/>
        <dbReference type="ChEBI" id="CHEBI:15377"/>
        <dbReference type="ChEBI" id="CHEBI:15378"/>
        <dbReference type="ChEBI" id="CHEBI:15740"/>
        <dbReference type="ChEBI" id="CHEBI:37565"/>
        <dbReference type="ChEBI" id="CHEBI:43474"/>
        <dbReference type="ChEBI" id="CHEBI:58614"/>
        <dbReference type="EC" id="3.5.4.25"/>
    </reaction>
</comment>
<evidence type="ECO:0000313" key="13">
    <source>
        <dbReference type="EMBL" id="THH40296.1"/>
    </source>
</evidence>
<gene>
    <name evidence="11 13" type="primary">ribA</name>
    <name evidence="13" type="ORF">E4021_06045</name>
</gene>
<feature type="active site" description="Proton acceptor" evidence="11">
    <location>
        <position position="160"/>
    </location>
</feature>
<keyword evidence="5 11" id="KW-0547">Nucleotide-binding</keyword>
<feature type="domain" description="GTP cyclohydrolase II" evidence="12">
    <location>
        <begin position="40"/>
        <end position="204"/>
    </location>
</feature>
<evidence type="ECO:0000256" key="6">
    <source>
        <dbReference type="ARBA" id="ARBA00022801"/>
    </source>
</evidence>
<dbReference type="InterPro" id="IPR036144">
    <property type="entry name" value="RibA-like_sf"/>
</dbReference>
<feature type="binding site" evidence="11">
    <location>
        <begin position="126"/>
        <end position="128"/>
    </location>
    <ligand>
        <name>GTP</name>
        <dbReference type="ChEBI" id="CHEBI:37565"/>
    </ligand>
</feature>
<keyword evidence="3 11" id="KW-0686">Riboflavin biosynthesis</keyword>
<dbReference type="EC" id="3.5.4.25" evidence="11"/>
<dbReference type="CDD" id="cd00641">
    <property type="entry name" value="GTP_cyclohydro2"/>
    <property type="match status" value="1"/>
</dbReference>
<evidence type="ECO:0000256" key="3">
    <source>
        <dbReference type="ARBA" id="ARBA00022619"/>
    </source>
</evidence>
<dbReference type="GO" id="GO:0005829">
    <property type="term" value="C:cytosol"/>
    <property type="evidence" value="ECO:0007669"/>
    <property type="project" value="TreeGrafter"/>
</dbReference>
<proteinExistence type="inferred from homology"/>
<dbReference type="InterPro" id="IPR032677">
    <property type="entry name" value="GTP_cyclohydro_II"/>
</dbReference>
<evidence type="ECO:0000259" key="12">
    <source>
        <dbReference type="Pfam" id="PF00925"/>
    </source>
</evidence>
<evidence type="ECO:0000256" key="1">
    <source>
        <dbReference type="ARBA" id="ARBA00004853"/>
    </source>
</evidence>
<organism evidence="13 14">
    <name type="scientific">Neolewinella litorea</name>
    <dbReference type="NCBI Taxonomy" id="2562452"/>
    <lineage>
        <taxon>Bacteria</taxon>
        <taxon>Pseudomonadati</taxon>
        <taxon>Bacteroidota</taxon>
        <taxon>Saprospiria</taxon>
        <taxon>Saprospirales</taxon>
        <taxon>Lewinellaceae</taxon>
        <taxon>Neolewinella</taxon>
    </lineage>
</organism>
<dbReference type="NCBIfam" id="NF001591">
    <property type="entry name" value="PRK00393.1"/>
    <property type="match status" value="1"/>
</dbReference>
<protein>
    <recommendedName>
        <fullName evidence="11">GTP cyclohydrolase-2</fullName>
        <ecNumber evidence="11">3.5.4.25</ecNumber>
    </recommendedName>
    <alternativeName>
        <fullName evidence="11">GTP cyclohydrolase II</fullName>
    </alternativeName>
</protein>
<feature type="binding site" evidence="11">
    <location>
        <position position="89"/>
    </location>
    <ligand>
        <name>Zn(2+)</name>
        <dbReference type="ChEBI" id="CHEBI:29105"/>
        <note>catalytic</note>
    </ligand>
</feature>
<dbReference type="FunFam" id="3.40.50.10990:FF:000001">
    <property type="entry name" value="Riboflavin biosynthesis protein RibBA"/>
    <property type="match status" value="1"/>
</dbReference>
<dbReference type="GO" id="GO:0009231">
    <property type="term" value="P:riboflavin biosynthetic process"/>
    <property type="evidence" value="ECO:0007669"/>
    <property type="project" value="UniProtKB-UniRule"/>
</dbReference>
<dbReference type="NCBIfam" id="TIGR00505">
    <property type="entry name" value="ribA"/>
    <property type="match status" value="1"/>
</dbReference>
<comment type="cofactor">
    <cofactor evidence="11">
        <name>Zn(2+)</name>
        <dbReference type="ChEBI" id="CHEBI:29105"/>
    </cofactor>
    <text evidence="11">Binds 1 zinc ion per subunit.</text>
</comment>
<dbReference type="UniPathway" id="UPA00275">
    <property type="reaction ID" value="UER00400"/>
</dbReference>
<comment type="pathway">
    <text evidence="1 11">Cofactor biosynthesis; riboflavin biosynthesis; 5-amino-6-(D-ribitylamino)uracil from GTP: step 1/4.</text>
</comment>
<comment type="function">
    <text evidence="9 11">Catalyzes the conversion of GTP to 2,5-diamino-6-ribosylamino-4(3H)-pyrimidinone 5'-phosphate (DARP), formate and pyrophosphate.</text>
</comment>
<evidence type="ECO:0000256" key="5">
    <source>
        <dbReference type="ARBA" id="ARBA00022741"/>
    </source>
</evidence>
<dbReference type="GO" id="GO:0008270">
    <property type="term" value="F:zinc ion binding"/>
    <property type="evidence" value="ECO:0007669"/>
    <property type="project" value="UniProtKB-UniRule"/>
</dbReference>
<name>A0A4S4NKA9_9BACT</name>
<dbReference type="Proteomes" id="UP000308528">
    <property type="component" value="Unassembled WGS sequence"/>
</dbReference>
<feature type="binding site" evidence="11">
    <location>
        <position position="183"/>
    </location>
    <ligand>
        <name>GTP</name>
        <dbReference type="ChEBI" id="CHEBI:37565"/>
    </ligand>
</feature>
<dbReference type="EMBL" id="SRSF01000002">
    <property type="protein sequence ID" value="THH40296.1"/>
    <property type="molecule type" value="Genomic_DNA"/>
</dbReference>
<evidence type="ECO:0000256" key="11">
    <source>
        <dbReference type="HAMAP-Rule" id="MF_00179"/>
    </source>
</evidence>
<evidence type="ECO:0000256" key="2">
    <source>
        <dbReference type="ARBA" id="ARBA00005520"/>
    </source>
</evidence>
<evidence type="ECO:0000256" key="8">
    <source>
        <dbReference type="ARBA" id="ARBA00023134"/>
    </source>
</evidence>